<accession>A0A2P6MPT2</accession>
<comment type="caution">
    <text evidence="1">The sequence shown here is derived from an EMBL/GenBank/DDBJ whole genome shotgun (WGS) entry which is preliminary data.</text>
</comment>
<proteinExistence type="predicted"/>
<gene>
    <name evidence="1" type="ORF">PROFUN_16695</name>
</gene>
<evidence type="ECO:0000313" key="1">
    <source>
        <dbReference type="EMBL" id="PRP73704.1"/>
    </source>
</evidence>
<keyword evidence="2" id="KW-1185">Reference proteome</keyword>
<protein>
    <submittedName>
        <fullName evidence="1">Uncharacterized protein</fullName>
    </submittedName>
</protein>
<evidence type="ECO:0000313" key="2">
    <source>
        <dbReference type="Proteomes" id="UP000241769"/>
    </source>
</evidence>
<dbReference type="EMBL" id="MDYQ01000567">
    <property type="protein sequence ID" value="PRP73704.1"/>
    <property type="molecule type" value="Genomic_DNA"/>
</dbReference>
<organism evidence="1 2">
    <name type="scientific">Planoprotostelium fungivorum</name>
    <dbReference type="NCBI Taxonomy" id="1890364"/>
    <lineage>
        <taxon>Eukaryota</taxon>
        <taxon>Amoebozoa</taxon>
        <taxon>Evosea</taxon>
        <taxon>Variosea</taxon>
        <taxon>Cavosteliida</taxon>
        <taxon>Cavosteliaceae</taxon>
        <taxon>Planoprotostelium</taxon>
    </lineage>
</organism>
<sequence>MKTTEEERDKDDLLGRIWVHKSLQTEHRRTKQFNESLFIKNDFKPKKAKVFLFNECAYVSWLLNISSKENRAKIIDELPVSKLLNYLTRDNIIELIGFSNFSNLNEQVRQQTGKVSLPAVKKIPKKQFSVCVAKHTPPEENFASCREYRR</sequence>
<dbReference type="Proteomes" id="UP000241769">
    <property type="component" value="Unassembled WGS sequence"/>
</dbReference>
<reference evidence="1 2" key="1">
    <citation type="journal article" date="2018" name="Genome Biol. Evol.">
        <title>Multiple Roots of Fruiting Body Formation in Amoebozoa.</title>
        <authorList>
            <person name="Hillmann F."/>
            <person name="Forbes G."/>
            <person name="Novohradska S."/>
            <person name="Ferling I."/>
            <person name="Riege K."/>
            <person name="Groth M."/>
            <person name="Westermann M."/>
            <person name="Marz M."/>
            <person name="Spaller T."/>
            <person name="Winckler T."/>
            <person name="Schaap P."/>
            <person name="Glockner G."/>
        </authorList>
    </citation>
    <scope>NUCLEOTIDE SEQUENCE [LARGE SCALE GENOMIC DNA]</scope>
    <source>
        <strain evidence="1 2">Jena</strain>
    </source>
</reference>
<name>A0A2P6MPT2_9EUKA</name>
<dbReference type="AlphaFoldDB" id="A0A2P6MPT2"/>
<dbReference type="InParanoid" id="A0A2P6MPT2"/>